<dbReference type="EMBL" id="CP029608">
    <property type="protein sequence ID" value="AXI59213.1"/>
    <property type="molecule type" value="Genomic_DNA"/>
</dbReference>
<evidence type="ECO:0000313" key="3">
    <source>
        <dbReference type="Proteomes" id="UP000253720"/>
    </source>
</evidence>
<keyword evidence="2" id="KW-0255">Endonuclease</keyword>
<dbReference type="InterPro" id="IPR003615">
    <property type="entry name" value="HNH_nuc"/>
</dbReference>
<dbReference type="Pfam" id="PF13392">
    <property type="entry name" value="HNH_3"/>
    <property type="match status" value="1"/>
</dbReference>
<gene>
    <name evidence="2" type="ORF">DLD99_01570</name>
</gene>
<dbReference type="SUPFAM" id="SSF54060">
    <property type="entry name" value="His-Me finger endonucleases"/>
    <property type="match status" value="1"/>
</dbReference>
<evidence type="ECO:0000313" key="2">
    <source>
        <dbReference type="EMBL" id="AXI59213.1"/>
    </source>
</evidence>
<feature type="domain" description="HNH nuclease" evidence="1">
    <location>
        <begin position="166"/>
        <end position="210"/>
    </location>
</feature>
<dbReference type="KEGG" id="pke:DLD99_01570"/>
<evidence type="ECO:0000259" key="1">
    <source>
        <dbReference type="Pfam" id="PF13392"/>
    </source>
</evidence>
<dbReference type="RefSeq" id="WP_114881041.1">
    <property type="nucleotide sequence ID" value="NZ_CP029608.1"/>
</dbReference>
<name>A0A345RIU7_9PSED</name>
<dbReference type="Proteomes" id="UP000253720">
    <property type="component" value="Chromosome"/>
</dbReference>
<dbReference type="GO" id="GO:0004519">
    <property type="term" value="F:endonuclease activity"/>
    <property type="evidence" value="ECO:0007669"/>
    <property type="project" value="UniProtKB-KW"/>
</dbReference>
<proteinExistence type="predicted"/>
<protein>
    <submittedName>
        <fullName evidence="2">HNH endonuclease</fullName>
    </submittedName>
</protein>
<dbReference type="InterPro" id="IPR044925">
    <property type="entry name" value="His-Me_finger_sf"/>
</dbReference>
<keyword evidence="2" id="KW-0540">Nuclease</keyword>
<organism evidence="2 3">
    <name type="scientific">Pseudomonas kribbensis</name>
    <dbReference type="NCBI Taxonomy" id="1628086"/>
    <lineage>
        <taxon>Bacteria</taxon>
        <taxon>Pseudomonadati</taxon>
        <taxon>Pseudomonadota</taxon>
        <taxon>Gammaproteobacteria</taxon>
        <taxon>Pseudomonadales</taxon>
        <taxon>Pseudomonadaceae</taxon>
        <taxon>Pseudomonas</taxon>
    </lineage>
</organism>
<keyword evidence="3" id="KW-1185">Reference proteome</keyword>
<keyword evidence="2" id="KW-0378">Hydrolase</keyword>
<reference evidence="2 3" key="1">
    <citation type="submission" date="2018-05" db="EMBL/GenBank/DDBJ databases">
        <title>Complete genome sequence of Pseudomonas kribbensis 46-2(T).</title>
        <authorList>
            <person name="Jeong H."/>
            <person name="Lee S.-G."/>
            <person name="Rha E."/>
            <person name="Kim H."/>
        </authorList>
    </citation>
    <scope>NUCLEOTIDE SEQUENCE [LARGE SCALE GENOMIC DNA]</scope>
    <source>
        <strain evidence="2 3">46-2</strain>
    </source>
</reference>
<dbReference type="AlphaFoldDB" id="A0A345RIU7"/>
<dbReference type="Gene3D" id="3.90.75.20">
    <property type="match status" value="1"/>
</dbReference>
<accession>A0A345RIU7</accession>
<sequence>MRASKLSALAEAALENARARTSGPGHATKSQRRIWTDQEEIDLGRLYPDTPMPNLMEYFQRPDHAIYGKAASMGLKRSDNYLASEHACRLRRNSDAGAAFRFQKGFTPWNKGMKGLQAGGRAAETQFKKGSKPGNWLPVGSTRRSKDGYLQRKITDTGYPPRDWVALHTLLWEEQRGPVPPGHCLSFKDGNKDNIELDNLELITRAERMRRNTIHRYPPELKETIRLLSKLKRTIETTDEK</sequence>